<name>H6NT45_9BACL</name>
<dbReference type="HOGENOM" id="CLU_021203_1_1_9"/>
<dbReference type="PANTHER" id="PTHR30032:SF4">
    <property type="entry name" value="AMIDASE ENHANCER"/>
    <property type="match status" value="1"/>
</dbReference>
<protein>
    <submittedName>
        <fullName evidence="3">Sporulation protein SpoIID</fullName>
    </submittedName>
</protein>
<dbReference type="NCBIfam" id="TIGR02870">
    <property type="entry name" value="spore_II_D"/>
    <property type="match status" value="1"/>
</dbReference>
<dbReference type="InterPro" id="IPR013486">
    <property type="entry name" value="SpoIID/LytB"/>
</dbReference>
<keyword evidence="1" id="KW-0472">Membrane</keyword>
<dbReference type="InterPro" id="IPR013693">
    <property type="entry name" value="SpoIID/LytB_N"/>
</dbReference>
<organism evidence="3 4">
    <name type="scientific">Paenibacillus mucilaginosus 3016</name>
    <dbReference type="NCBI Taxonomy" id="1116391"/>
    <lineage>
        <taxon>Bacteria</taxon>
        <taxon>Bacillati</taxon>
        <taxon>Bacillota</taxon>
        <taxon>Bacilli</taxon>
        <taxon>Bacillales</taxon>
        <taxon>Paenibacillaceae</taxon>
        <taxon>Paenibacillus</taxon>
    </lineage>
</organism>
<evidence type="ECO:0000259" key="2">
    <source>
        <dbReference type="Pfam" id="PF08486"/>
    </source>
</evidence>
<feature type="transmembrane region" description="Helical" evidence="1">
    <location>
        <begin position="13"/>
        <end position="35"/>
    </location>
</feature>
<evidence type="ECO:0000256" key="1">
    <source>
        <dbReference type="SAM" id="Phobius"/>
    </source>
</evidence>
<dbReference type="InterPro" id="IPR014225">
    <property type="entry name" value="Spore_II_D_firmicutes"/>
</dbReference>
<dbReference type="KEGG" id="pmq:PM3016_69"/>
<keyword evidence="4" id="KW-1185">Reference proteome</keyword>
<dbReference type="AlphaFoldDB" id="H6NT45"/>
<dbReference type="InterPro" id="IPR051922">
    <property type="entry name" value="Bact_Sporulation_Assoc"/>
</dbReference>
<dbReference type="RefSeq" id="WP_014368088.1">
    <property type="nucleotide sequence ID" value="NC_016935.1"/>
</dbReference>
<feature type="domain" description="Sporulation stage II protein D amidase enhancer LytB N-terminal" evidence="2">
    <location>
        <begin position="69"/>
        <end position="173"/>
    </location>
</feature>
<keyword evidence="1" id="KW-1133">Transmembrane helix</keyword>
<dbReference type="Proteomes" id="UP000007523">
    <property type="component" value="Chromosome"/>
</dbReference>
<dbReference type="PANTHER" id="PTHR30032">
    <property type="entry name" value="N-ACETYLMURAMOYL-L-ALANINE AMIDASE-RELATED"/>
    <property type="match status" value="1"/>
</dbReference>
<dbReference type="EMBL" id="CP003235">
    <property type="protein sequence ID" value="AFC27058.1"/>
    <property type="molecule type" value="Genomic_DNA"/>
</dbReference>
<dbReference type="STRING" id="1116391.PM3016_69"/>
<accession>H6NT45</accession>
<dbReference type="NCBIfam" id="TIGR02669">
    <property type="entry name" value="SpoIID_LytB"/>
    <property type="match status" value="1"/>
</dbReference>
<dbReference type="GO" id="GO:0030435">
    <property type="term" value="P:sporulation resulting in formation of a cellular spore"/>
    <property type="evidence" value="ECO:0007669"/>
    <property type="project" value="InterPro"/>
</dbReference>
<sequence length="349" mass="38361">MTKYKLNPRQKKVLGWFAVWLASFTAVVVLVPGLLVRSTTPSADPAAVRPASAQPEAGDVPLIPVYLSKSKSTDRIPLETYVRGVVAAEMPAEFEPEALKAQALAARTYIIRRMLAGDRTGVPAGEALVTDTIAHQAYISDEELGQRWGADYARVRDKLNRAVEETKDTILTYEGQPIEASFFSTSNGYTENSEDYWNVKIPYLRSVASPWDAKLSPRYKETVRFSGKELQTRLGLPAAIPATTGASRGLKVLERSQGRRILKLSAGGKQFTGREVREKLGLNSSGFQWSYKDGAWEITTFGYGHGVGMSQWGAQGMALEGRKAEEIVKHYYTGVELSKASTLLSAKSF</sequence>
<gene>
    <name evidence="3" type="ORF">PM3016_69</name>
</gene>
<dbReference type="GO" id="GO:0030288">
    <property type="term" value="C:outer membrane-bounded periplasmic space"/>
    <property type="evidence" value="ECO:0007669"/>
    <property type="project" value="TreeGrafter"/>
</dbReference>
<dbReference type="Pfam" id="PF08486">
    <property type="entry name" value="SpoIID"/>
    <property type="match status" value="1"/>
</dbReference>
<proteinExistence type="predicted"/>
<keyword evidence="1" id="KW-0812">Transmembrane</keyword>
<evidence type="ECO:0000313" key="4">
    <source>
        <dbReference type="Proteomes" id="UP000007523"/>
    </source>
</evidence>
<reference evidence="3 4" key="1">
    <citation type="journal article" date="2012" name="J. Bacteriol.">
        <title>Complete Genome Sequence of Paenibacillus mucilaginosus 3016, a Bacterium Functional as Microbial Fertilizer.</title>
        <authorList>
            <person name="Ma M."/>
            <person name="Wang Z."/>
            <person name="Li L."/>
            <person name="Jiang X."/>
            <person name="Guan D."/>
            <person name="Cao F."/>
            <person name="Chen H."/>
            <person name="Wang X."/>
            <person name="Shen D."/>
            <person name="Du B."/>
            <person name="Li J."/>
        </authorList>
    </citation>
    <scope>NUCLEOTIDE SEQUENCE [LARGE SCALE GENOMIC DNA]</scope>
    <source>
        <strain evidence="3 4">3016</strain>
    </source>
</reference>
<evidence type="ECO:0000313" key="3">
    <source>
        <dbReference type="EMBL" id="AFC27058.1"/>
    </source>
</evidence>